<dbReference type="SUPFAM" id="SSF51182">
    <property type="entry name" value="RmlC-like cupins"/>
    <property type="match status" value="1"/>
</dbReference>
<comment type="subunit">
    <text evidence="3">Homodimer.</text>
</comment>
<accession>A0A2U9IQ39</accession>
<comment type="pathway">
    <text evidence="3">Carbohydrate biosynthesis; dTDP-L-rhamnose biosynthesis.</text>
</comment>
<name>A0A2U9IQ39_9CREN</name>
<dbReference type="GO" id="GO:0019305">
    <property type="term" value="P:dTDP-rhamnose biosynthetic process"/>
    <property type="evidence" value="ECO:0007669"/>
    <property type="project" value="UniProtKB-UniRule"/>
</dbReference>
<dbReference type="InterPro" id="IPR014710">
    <property type="entry name" value="RmlC-like_jellyroll"/>
</dbReference>
<dbReference type="Proteomes" id="UP000248410">
    <property type="component" value="Chromosome"/>
</dbReference>
<proteinExistence type="inferred from homology"/>
<dbReference type="InterPro" id="IPR011051">
    <property type="entry name" value="RmlC_Cupin_sf"/>
</dbReference>
<dbReference type="OrthoDB" id="2990at2157"/>
<dbReference type="EC" id="5.1.3.13" evidence="3"/>
<dbReference type="KEGG" id="asul:DFR86_00880"/>
<evidence type="ECO:0000256" key="3">
    <source>
        <dbReference type="RuleBase" id="RU364069"/>
    </source>
</evidence>
<dbReference type="UniPathway" id="UPA00124"/>
<gene>
    <name evidence="4" type="primary">rfbC</name>
    <name evidence="4" type="ORF">DFR86_00880</name>
</gene>
<dbReference type="EMBL" id="CP029288">
    <property type="protein sequence ID" value="AWR98169.1"/>
    <property type="molecule type" value="Genomic_DNA"/>
</dbReference>
<evidence type="ECO:0000256" key="1">
    <source>
        <dbReference type="PIRSR" id="PIRSR600888-1"/>
    </source>
</evidence>
<protein>
    <recommendedName>
        <fullName evidence="3">dTDP-4-dehydrorhamnose 3,5-epimerase</fullName>
        <ecNumber evidence="3">5.1.3.13</ecNumber>
    </recommendedName>
    <alternativeName>
        <fullName evidence="3">Thymidine diphospho-4-keto-rhamnose 3,5-epimerase</fullName>
    </alternativeName>
</protein>
<dbReference type="AlphaFoldDB" id="A0A2U9IQ39"/>
<dbReference type="NCBIfam" id="TIGR01221">
    <property type="entry name" value="rmlC"/>
    <property type="match status" value="1"/>
</dbReference>
<keyword evidence="3" id="KW-0413">Isomerase</keyword>
<reference evidence="4 5" key="1">
    <citation type="submission" date="2018-05" db="EMBL/GenBank/DDBJ databases">
        <title>Complete Genome Sequences of Extremely Thermoacidophilic, Metal-Mobilizing Type-Strain Members of the Archaeal Family Sulfolobaceae: Acidianus brierleyi DSM-1651T, Acidianus sulfidivorans DSM-18786T, Metallosphaera hakonensis DSM-7519T, and Metallosphaera prunae DSM-10039T.</title>
        <authorList>
            <person name="Counts J.A."/>
            <person name="Kelly R.M."/>
        </authorList>
    </citation>
    <scope>NUCLEOTIDE SEQUENCE [LARGE SCALE GENOMIC DNA]</scope>
    <source>
        <strain evidence="4 5">JP7</strain>
    </source>
</reference>
<comment type="similarity">
    <text evidence="3">Belongs to the dTDP-4-dehydrorhamnose 3,5-epimerase family.</text>
</comment>
<sequence length="186" mass="21338">MPVKSVKRLDIPDVLLIENFQFSDDRGYFEEVFKESEISKYISCRFVQVNHSYSKKGVLRGLHFQIMPKPQGKLVTVISGRILDVAVDVRRGSPTYKKWVSAEITPGKMIWIPVGFAHGFLALEDSHVLYFVTREFSKEHDSGIAWNDPEINVNWPMTNVIISEKDKKLPLLKDSNANFEYGVDQC</sequence>
<dbReference type="GO" id="GO:0000271">
    <property type="term" value="P:polysaccharide biosynthetic process"/>
    <property type="evidence" value="ECO:0007669"/>
    <property type="project" value="TreeGrafter"/>
</dbReference>
<organism evidence="4 5">
    <name type="scientific">Acidianus sulfidivorans JP7</name>
    <dbReference type="NCBI Taxonomy" id="619593"/>
    <lineage>
        <taxon>Archaea</taxon>
        <taxon>Thermoproteota</taxon>
        <taxon>Thermoprotei</taxon>
        <taxon>Sulfolobales</taxon>
        <taxon>Sulfolobaceae</taxon>
        <taxon>Acidianus</taxon>
    </lineage>
</organism>
<evidence type="ECO:0000313" key="5">
    <source>
        <dbReference type="Proteomes" id="UP000248410"/>
    </source>
</evidence>
<dbReference type="Pfam" id="PF00908">
    <property type="entry name" value="dTDP_sugar_isom"/>
    <property type="match status" value="1"/>
</dbReference>
<comment type="function">
    <text evidence="3">Catalyzes the epimerization of the C3' and C5'positions of dTDP-6-deoxy-D-xylo-4-hexulose, forming dTDP-6-deoxy-L-lyxo-4-hexulose.</text>
</comment>
<dbReference type="GO" id="GO:0005829">
    <property type="term" value="C:cytosol"/>
    <property type="evidence" value="ECO:0007669"/>
    <property type="project" value="TreeGrafter"/>
</dbReference>
<comment type="catalytic activity">
    <reaction evidence="3">
        <text>dTDP-4-dehydro-6-deoxy-alpha-D-glucose = dTDP-4-dehydro-beta-L-rhamnose</text>
        <dbReference type="Rhea" id="RHEA:16969"/>
        <dbReference type="ChEBI" id="CHEBI:57649"/>
        <dbReference type="ChEBI" id="CHEBI:62830"/>
        <dbReference type="EC" id="5.1.3.13"/>
    </reaction>
</comment>
<dbReference type="PANTHER" id="PTHR21047:SF2">
    <property type="entry name" value="THYMIDINE DIPHOSPHO-4-KETO-RHAMNOSE 3,5-EPIMERASE"/>
    <property type="match status" value="1"/>
</dbReference>
<keyword evidence="5" id="KW-1185">Reference proteome</keyword>
<feature type="active site" description="Proton acceptor" evidence="1">
    <location>
        <position position="63"/>
    </location>
</feature>
<evidence type="ECO:0000256" key="2">
    <source>
        <dbReference type="PIRSR" id="PIRSR600888-3"/>
    </source>
</evidence>
<dbReference type="InterPro" id="IPR000888">
    <property type="entry name" value="RmlC-like"/>
</dbReference>
<feature type="active site" description="Proton donor" evidence="1">
    <location>
        <position position="130"/>
    </location>
</feature>
<dbReference type="CDD" id="cd00438">
    <property type="entry name" value="cupin_RmlC"/>
    <property type="match status" value="1"/>
</dbReference>
<dbReference type="GO" id="GO:0008830">
    <property type="term" value="F:dTDP-4-dehydrorhamnose 3,5-epimerase activity"/>
    <property type="evidence" value="ECO:0007669"/>
    <property type="project" value="UniProtKB-UniRule"/>
</dbReference>
<dbReference type="GeneID" id="36836479"/>
<dbReference type="Gene3D" id="2.60.120.10">
    <property type="entry name" value="Jelly Rolls"/>
    <property type="match status" value="1"/>
</dbReference>
<dbReference type="RefSeq" id="WP_110381045.1">
    <property type="nucleotide sequence ID" value="NZ_CP029288.2"/>
</dbReference>
<evidence type="ECO:0000313" key="4">
    <source>
        <dbReference type="EMBL" id="AWR98169.1"/>
    </source>
</evidence>
<feature type="site" description="Participates in a stacking interaction with the thymidine ring of dTDP-4-oxo-6-deoxyglucose" evidence="2">
    <location>
        <position position="136"/>
    </location>
</feature>
<dbReference type="PANTHER" id="PTHR21047">
    <property type="entry name" value="DTDP-6-DEOXY-D-GLUCOSE-3,5 EPIMERASE"/>
    <property type="match status" value="1"/>
</dbReference>